<dbReference type="EMBL" id="BPQH01000011">
    <property type="protein sequence ID" value="GJD51016.1"/>
    <property type="molecule type" value="Genomic_DNA"/>
</dbReference>
<evidence type="ECO:0000256" key="1">
    <source>
        <dbReference type="SAM" id="SignalP"/>
    </source>
</evidence>
<accession>A0ABQ4R045</accession>
<evidence type="ECO:0000313" key="3">
    <source>
        <dbReference type="EMBL" id="GJD51016.1"/>
    </source>
</evidence>
<reference evidence="3" key="2">
    <citation type="submission" date="2021-08" db="EMBL/GenBank/DDBJ databases">
        <authorList>
            <person name="Tani A."/>
            <person name="Ola A."/>
            <person name="Ogura Y."/>
            <person name="Katsura K."/>
            <person name="Hayashi T."/>
        </authorList>
    </citation>
    <scope>NUCLEOTIDE SEQUENCE</scope>
    <source>
        <strain evidence="3">KCTC 52305</strain>
    </source>
</reference>
<name>A0ABQ4R045_9HYPH</name>
<reference evidence="3" key="1">
    <citation type="journal article" date="2021" name="Front. Microbiol.">
        <title>Comprehensive Comparative Genomics and Phenotyping of Methylobacterium Species.</title>
        <authorList>
            <person name="Alessa O."/>
            <person name="Ogura Y."/>
            <person name="Fujitani Y."/>
            <person name="Takami H."/>
            <person name="Hayashi T."/>
            <person name="Sahin N."/>
            <person name="Tani A."/>
        </authorList>
    </citation>
    <scope>NUCLEOTIDE SEQUENCE</scope>
    <source>
        <strain evidence="3">KCTC 52305</strain>
    </source>
</reference>
<evidence type="ECO:0000259" key="2">
    <source>
        <dbReference type="Pfam" id="PF13449"/>
    </source>
</evidence>
<evidence type="ECO:0000313" key="4">
    <source>
        <dbReference type="Proteomes" id="UP001055167"/>
    </source>
</evidence>
<keyword evidence="1" id="KW-0732">Signal</keyword>
<keyword evidence="4" id="KW-1185">Reference proteome</keyword>
<sequence length="355" mass="37327">MARLTMPVSALALCLAATAAPAQQVKVGPVLYHWGTCEASGAVPYPPNSFGDRFLVVDDENNVVRLYKADESGAALALKRADLGKHLGLQQDDDDKKADFEGAAWLGNDLFLIGSHSRRKGGKLSPSRSQLAAITVTGAGRDELALDPKGAAYHGLHKAFAALGPLLSERIGLEAKEQEDLDPKRKGFNIEGLAARPDGASLWIGLRNPLSPDGDAMVVAFENPGEVVASGAAPRLGAPVTLDLKGRGIRDIAYVPAAKSYYVVAGPSGGGGEPFDLYRWSGEAGAAPTRVPGAAAAFAAIPDFQPEAVLPNAAGDRVQVLSDDGDAVLKDGSKDQKCEDAKRQRRFRSVVLDLR</sequence>
<gene>
    <name evidence="3" type="ORF">OPKNFCMD_3767</name>
</gene>
<feature type="signal peptide" evidence="1">
    <location>
        <begin position="1"/>
        <end position="19"/>
    </location>
</feature>
<feature type="domain" description="Phytase-like" evidence="2">
    <location>
        <begin position="51"/>
        <end position="291"/>
    </location>
</feature>
<organism evidence="3 4">
    <name type="scientific">Methylobacterium crusticola</name>
    <dbReference type="NCBI Taxonomy" id="1697972"/>
    <lineage>
        <taxon>Bacteria</taxon>
        <taxon>Pseudomonadati</taxon>
        <taxon>Pseudomonadota</taxon>
        <taxon>Alphaproteobacteria</taxon>
        <taxon>Hyphomicrobiales</taxon>
        <taxon>Methylobacteriaceae</taxon>
        <taxon>Methylobacterium</taxon>
    </lineage>
</organism>
<feature type="chain" id="PRO_5046187076" description="Phytase-like domain-containing protein" evidence="1">
    <location>
        <begin position="20"/>
        <end position="355"/>
    </location>
</feature>
<dbReference type="InterPro" id="IPR027372">
    <property type="entry name" value="Phytase-like_dom"/>
</dbReference>
<comment type="caution">
    <text evidence="3">The sequence shown here is derived from an EMBL/GenBank/DDBJ whole genome shotgun (WGS) entry which is preliminary data.</text>
</comment>
<dbReference type="Pfam" id="PF13449">
    <property type="entry name" value="Phytase-like"/>
    <property type="match status" value="1"/>
</dbReference>
<protein>
    <recommendedName>
        <fullName evidence="2">Phytase-like domain-containing protein</fullName>
    </recommendedName>
</protein>
<dbReference type="Proteomes" id="UP001055167">
    <property type="component" value="Unassembled WGS sequence"/>
</dbReference>
<proteinExistence type="predicted"/>
<dbReference type="RefSeq" id="WP_128564738.1">
    <property type="nucleotide sequence ID" value="NZ_BPQH01000011.1"/>
</dbReference>